<evidence type="ECO:0000256" key="1">
    <source>
        <dbReference type="SAM" id="MobiDB-lite"/>
    </source>
</evidence>
<dbReference type="EMBL" id="JANPWB010000002">
    <property type="protein sequence ID" value="KAJ1210847.1"/>
    <property type="molecule type" value="Genomic_DNA"/>
</dbReference>
<sequence length="72" mass="8372">MHAIAQRLLRVLYTLSRGSERERMRDDKHRKRTSPLHFVRSLGVPRTPKSEASNSRAEPLGKLHLAQRLPNF</sequence>
<keyword evidence="3" id="KW-1185">Reference proteome</keyword>
<reference evidence="2" key="1">
    <citation type="journal article" date="2022" name="bioRxiv">
        <title>Sequencing and chromosome-scale assembly of the giantPleurodeles waltlgenome.</title>
        <authorList>
            <person name="Brown T."/>
            <person name="Elewa A."/>
            <person name="Iarovenko S."/>
            <person name="Subramanian E."/>
            <person name="Araus A.J."/>
            <person name="Petzold A."/>
            <person name="Susuki M."/>
            <person name="Suzuki K.-i.T."/>
            <person name="Hayashi T."/>
            <person name="Toyoda A."/>
            <person name="Oliveira C."/>
            <person name="Osipova E."/>
            <person name="Leigh N.D."/>
            <person name="Simon A."/>
            <person name="Yun M.H."/>
        </authorList>
    </citation>
    <scope>NUCLEOTIDE SEQUENCE</scope>
    <source>
        <strain evidence="2">20211129_DDA</strain>
        <tissue evidence="2">Liver</tissue>
    </source>
</reference>
<evidence type="ECO:0000313" key="2">
    <source>
        <dbReference type="EMBL" id="KAJ1210847.1"/>
    </source>
</evidence>
<dbReference type="Proteomes" id="UP001066276">
    <property type="component" value="Chromosome 1_2"/>
</dbReference>
<protein>
    <submittedName>
        <fullName evidence="2">Uncharacterized protein</fullName>
    </submittedName>
</protein>
<proteinExistence type="predicted"/>
<comment type="caution">
    <text evidence="2">The sequence shown here is derived from an EMBL/GenBank/DDBJ whole genome shotgun (WGS) entry which is preliminary data.</text>
</comment>
<accession>A0AAV7WA42</accession>
<dbReference type="AlphaFoldDB" id="A0AAV7WA42"/>
<organism evidence="2 3">
    <name type="scientific">Pleurodeles waltl</name>
    <name type="common">Iberian ribbed newt</name>
    <dbReference type="NCBI Taxonomy" id="8319"/>
    <lineage>
        <taxon>Eukaryota</taxon>
        <taxon>Metazoa</taxon>
        <taxon>Chordata</taxon>
        <taxon>Craniata</taxon>
        <taxon>Vertebrata</taxon>
        <taxon>Euteleostomi</taxon>
        <taxon>Amphibia</taxon>
        <taxon>Batrachia</taxon>
        <taxon>Caudata</taxon>
        <taxon>Salamandroidea</taxon>
        <taxon>Salamandridae</taxon>
        <taxon>Pleurodelinae</taxon>
        <taxon>Pleurodeles</taxon>
    </lineage>
</organism>
<gene>
    <name evidence="2" type="ORF">NDU88_006209</name>
</gene>
<evidence type="ECO:0000313" key="3">
    <source>
        <dbReference type="Proteomes" id="UP001066276"/>
    </source>
</evidence>
<feature type="region of interest" description="Disordered" evidence="1">
    <location>
        <begin position="43"/>
        <end position="72"/>
    </location>
</feature>
<name>A0AAV7WA42_PLEWA</name>